<dbReference type="InterPro" id="IPR011010">
    <property type="entry name" value="DNA_brk_join_enz"/>
</dbReference>
<evidence type="ECO:0000256" key="4">
    <source>
        <dbReference type="PROSITE-ProRule" id="PRU01248"/>
    </source>
</evidence>
<evidence type="ECO:0000313" key="7">
    <source>
        <dbReference type="EMBL" id="PZR77937.1"/>
    </source>
</evidence>
<keyword evidence="1" id="KW-0229">DNA integration</keyword>
<dbReference type="InterPro" id="IPR013762">
    <property type="entry name" value="Integrase-like_cat_sf"/>
</dbReference>
<keyword evidence="3" id="KW-0233">DNA recombination</keyword>
<evidence type="ECO:0000256" key="3">
    <source>
        <dbReference type="ARBA" id="ARBA00023172"/>
    </source>
</evidence>
<evidence type="ECO:0000259" key="6">
    <source>
        <dbReference type="PROSITE" id="PS51900"/>
    </source>
</evidence>
<feature type="domain" description="Core-binding (CB)" evidence="6">
    <location>
        <begin position="62"/>
        <end position="145"/>
    </location>
</feature>
<keyword evidence="2 4" id="KW-0238">DNA-binding</keyword>
<dbReference type="InterPro" id="IPR050090">
    <property type="entry name" value="Tyrosine_recombinase_XerCD"/>
</dbReference>
<dbReference type="CDD" id="cd01189">
    <property type="entry name" value="INT_ICEBs1_C_like"/>
    <property type="match status" value="1"/>
</dbReference>
<accession>A0A2W5Z1C7</accession>
<dbReference type="Pfam" id="PF00589">
    <property type="entry name" value="Phage_integrase"/>
    <property type="match status" value="1"/>
</dbReference>
<dbReference type="PROSITE" id="PS51900">
    <property type="entry name" value="CB"/>
    <property type="match status" value="1"/>
</dbReference>
<dbReference type="Proteomes" id="UP000248724">
    <property type="component" value="Unassembled WGS sequence"/>
</dbReference>
<feature type="domain" description="Tyr recombinase" evidence="5">
    <location>
        <begin position="166"/>
        <end position="366"/>
    </location>
</feature>
<dbReference type="Gene3D" id="1.10.150.130">
    <property type="match status" value="1"/>
</dbReference>
<evidence type="ECO:0000259" key="5">
    <source>
        <dbReference type="PROSITE" id="PS51898"/>
    </source>
</evidence>
<dbReference type="Gene3D" id="1.10.443.10">
    <property type="entry name" value="Intergrase catalytic core"/>
    <property type="match status" value="1"/>
</dbReference>
<evidence type="ECO:0008006" key="9">
    <source>
        <dbReference type="Google" id="ProtNLM"/>
    </source>
</evidence>
<proteinExistence type="predicted"/>
<comment type="caution">
    <text evidence="7">The sequence shown here is derived from an EMBL/GenBank/DDBJ whole genome shotgun (WGS) entry which is preliminary data.</text>
</comment>
<dbReference type="GO" id="GO:0006310">
    <property type="term" value="P:DNA recombination"/>
    <property type="evidence" value="ECO:0007669"/>
    <property type="project" value="UniProtKB-KW"/>
</dbReference>
<reference evidence="7 8" key="1">
    <citation type="journal article" date="2017" name="Nature">
        <title>Atmospheric trace gases support primary production in Antarctic desert surface soil.</title>
        <authorList>
            <person name="Ji M."/>
            <person name="Greening C."/>
            <person name="Vanwonterghem I."/>
            <person name="Carere C.R."/>
            <person name="Bay S.K."/>
            <person name="Steen J.A."/>
            <person name="Montgomery K."/>
            <person name="Lines T."/>
            <person name="Beardall J."/>
            <person name="van Dorst J."/>
            <person name="Snape I."/>
            <person name="Stott M.B."/>
            <person name="Hugenholtz P."/>
            <person name="Ferrari B.C."/>
        </authorList>
    </citation>
    <scope>NUCLEOTIDE SEQUENCE [LARGE SCALE GENOMIC DNA]</scope>
    <source>
        <strain evidence="7">RRmetagenome_bin12</strain>
    </source>
</reference>
<dbReference type="InterPro" id="IPR010998">
    <property type="entry name" value="Integrase_recombinase_N"/>
</dbReference>
<evidence type="ECO:0000313" key="8">
    <source>
        <dbReference type="Proteomes" id="UP000248724"/>
    </source>
</evidence>
<dbReference type="PROSITE" id="PS51898">
    <property type="entry name" value="TYR_RECOMBINASE"/>
    <property type="match status" value="1"/>
</dbReference>
<evidence type="ECO:0000256" key="1">
    <source>
        <dbReference type="ARBA" id="ARBA00022908"/>
    </source>
</evidence>
<name>A0A2W5Z1C7_9BACT</name>
<evidence type="ECO:0000256" key="2">
    <source>
        <dbReference type="ARBA" id="ARBA00023125"/>
    </source>
</evidence>
<protein>
    <recommendedName>
        <fullName evidence="9">Site-specific integrase</fullName>
    </recommendedName>
</protein>
<dbReference type="InterPro" id="IPR004107">
    <property type="entry name" value="Integrase_SAM-like_N"/>
</dbReference>
<gene>
    <name evidence="7" type="ORF">DLM65_14435</name>
</gene>
<dbReference type="PANTHER" id="PTHR30349:SF91">
    <property type="entry name" value="INTA PROTEIN"/>
    <property type="match status" value="1"/>
</dbReference>
<dbReference type="Pfam" id="PF14659">
    <property type="entry name" value="Phage_int_SAM_3"/>
    <property type="match status" value="1"/>
</dbReference>
<dbReference type="PANTHER" id="PTHR30349">
    <property type="entry name" value="PHAGE INTEGRASE-RELATED"/>
    <property type="match status" value="1"/>
</dbReference>
<dbReference type="AlphaFoldDB" id="A0A2W5Z1C7"/>
<dbReference type="GO" id="GO:0003677">
    <property type="term" value="F:DNA binding"/>
    <property type="evidence" value="ECO:0007669"/>
    <property type="project" value="UniProtKB-UniRule"/>
</dbReference>
<sequence length="384" mass="42211">MRGTKRKRREGVWEVRAYLGRDPITGKPRQISKTVHGSAKAADEALRDLIDKQAPRADGMGVSLSQLLDRWLVECERLDLSPTTMRTYRSQIQSTIRPALGKVPLARLSAKHLDDLYGTMKNAGKVPKTIRNHHAIISAALHQAVRWGWVRTNVAEQAKPPRVSQKRVKAPSVDQVRSIIEAAEERDPRLAALLMLGALTGMRRGELCGLRWSDLDLVRGDLEVCRSVIVVPGGLAEKTPKTDRTRSVALDEVAVTLLVQYRARVDEWARAAGATIAEDAFVFSPQVDCTAPFRPDNVTGFFSRVRSSLGLQGVRLHDLRHFTATELIGAGVDVRTVAGRLGHSDPSLTLRVYSHAIEERDRAAAAVIGRVLGPASSRPESETG</sequence>
<dbReference type="EMBL" id="QHBU01000277">
    <property type="protein sequence ID" value="PZR77937.1"/>
    <property type="molecule type" value="Genomic_DNA"/>
</dbReference>
<organism evidence="7 8">
    <name type="scientific">Candidatus Aeolococcus gillhamiae</name>
    <dbReference type="NCBI Taxonomy" id="3127015"/>
    <lineage>
        <taxon>Bacteria</taxon>
        <taxon>Bacillati</taxon>
        <taxon>Candidatus Dormiibacterota</taxon>
        <taxon>Candidatus Dormibacteria</taxon>
        <taxon>Candidatus Aeolococcales</taxon>
        <taxon>Candidatus Aeolococcaceae</taxon>
        <taxon>Candidatus Aeolococcus</taxon>
    </lineage>
</organism>
<dbReference type="GO" id="GO:0015074">
    <property type="term" value="P:DNA integration"/>
    <property type="evidence" value="ECO:0007669"/>
    <property type="project" value="UniProtKB-KW"/>
</dbReference>
<dbReference type="SUPFAM" id="SSF56349">
    <property type="entry name" value="DNA breaking-rejoining enzymes"/>
    <property type="match status" value="1"/>
</dbReference>
<dbReference type="InterPro" id="IPR044068">
    <property type="entry name" value="CB"/>
</dbReference>
<dbReference type="InterPro" id="IPR002104">
    <property type="entry name" value="Integrase_catalytic"/>
</dbReference>